<evidence type="ECO:0000256" key="8">
    <source>
        <dbReference type="ARBA" id="ARBA00023136"/>
    </source>
</evidence>
<feature type="region of interest" description="Disordered" evidence="14">
    <location>
        <begin position="1673"/>
        <end position="1749"/>
    </location>
</feature>
<organism evidence="16 18">
    <name type="scientific">Adineta steineri</name>
    <dbReference type="NCBI Taxonomy" id="433720"/>
    <lineage>
        <taxon>Eukaryota</taxon>
        <taxon>Metazoa</taxon>
        <taxon>Spiralia</taxon>
        <taxon>Gnathifera</taxon>
        <taxon>Rotifera</taxon>
        <taxon>Eurotatoria</taxon>
        <taxon>Bdelloidea</taxon>
        <taxon>Adinetida</taxon>
        <taxon>Adinetidae</taxon>
        <taxon>Adineta</taxon>
    </lineage>
</organism>
<evidence type="ECO:0000313" key="18">
    <source>
        <dbReference type="Proteomes" id="UP000663845"/>
    </source>
</evidence>
<evidence type="ECO:0000313" key="16">
    <source>
        <dbReference type="EMBL" id="CAF1444082.1"/>
    </source>
</evidence>
<evidence type="ECO:0000256" key="4">
    <source>
        <dbReference type="ARBA" id="ARBA00013040"/>
    </source>
</evidence>
<reference evidence="16" key="1">
    <citation type="submission" date="2021-02" db="EMBL/GenBank/DDBJ databases">
        <authorList>
            <person name="Nowell W R."/>
        </authorList>
    </citation>
    <scope>NUCLEOTIDE SEQUENCE</scope>
</reference>
<dbReference type="GO" id="GO:0034417">
    <property type="term" value="F:bisphosphoglycerate 3-phosphatase activity"/>
    <property type="evidence" value="ECO:0007669"/>
    <property type="project" value="UniProtKB-EC"/>
</dbReference>
<feature type="compositionally biased region" description="Basic and acidic residues" evidence="14">
    <location>
        <begin position="1729"/>
        <end position="1749"/>
    </location>
</feature>
<evidence type="ECO:0000256" key="1">
    <source>
        <dbReference type="ARBA" id="ARBA00004370"/>
    </source>
</evidence>
<comment type="catalytic activity">
    <reaction evidence="12">
        <text>1D-myo-inositol hexakisphosphate + H2O = 1D-myo-inositol 1,2,4,5,6-pentakisphosphate + phosphate</text>
        <dbReference type="Rhea" id="RHEA:16989"/>
        <dbReference type="ChEBI" id="CHEBI:15377"/>
        <dbReference type="ChEBI" id="CHEBI:43474"/>
        <dbReference type="ChEBI" id="CHEBI:57798"/>
        <dbReference type="ChEBI" id="CHEBI:58130"/>
        <dbReference type="EC" id="3.1.3.62"/>
    </reaction>
    <physiologicalReaction direction="left-to-right" evidence="12">
        <dbReference type="Rhea" id="RHEA:16990"/>
    </physiologicalReaction>
</comment>
<evidence type="ECO:0000256" key="11">
    <source>
        <dbReference type="ARBA" id="ARBA00043671"/>
    </source>
</evidence>
<evidence type="ECO:0000256" key="3">
    <source>
        <dbReference type="ARBA" id="ARBA00012976"/>
    </source>
</evidence>
<comment type="catalytic activity">
    <reaction evidence="13">
        <text>(2R)-2,3-bisphosphoglycerate + H2O = (2R)-2-phosphoglycerate + phosphate</text>
        <dbReference type="Rhea" id="RHEA:27381"/>
        <dbReference type="ChEBI" id="CHEBI:15377"/>
        <dbReference type="ChEBI" id="CHEBI:43474"/>
        <dbReference type="ChEBI" id="CHEBI:58248"/>
        <dbReference type="ChEBI" id="CHEBI:58289"/>
        <dbReference type="EC" id="3.1.3.80"/>
    </reaction>
    <physiologicalReaction direction="left-to-right" evidence="13">
        <dbReference type="Rhea" id="RHEA:27382"/>
    </physiologicalReaction>
</comment>
<feature type="chain" id="PRO_5036412067" description="Multiple inositol polyphosphate phosphatase 1" evidence="15">
    <location>
        <begin position="22"/>
        <end position="1808"/>
    </location>
</feature>
<dbReference type="Proteomes" id="UP000663844">
    <property type="component" value="Unassembled WGS sequence"/>
</dbReference>
<accession>A0A815P4M2</accession>
<protein>
    <recommendedName>
        <fullName evidence="5">Multiple inositol polyphosphate phosphatase 1</fullName>
        <ecNumber evidence="4">3.1.3.62</ecNumber>
        <ecNumber evidence="3">3.1.3.80</ecNumber>
    </recommendedName>
    <alternativeName>
        <fullName evidence="9">2,3-bisphosphoglycerate 3-phosphatase</fullName>
    </alternativeName>
</protein>
<evidence type="ECO:0000256" key="7">
    <source>
        <dbReference type="ARBA" id="ARBA00022801"/>
    </source>
</evidence>
<dbReference type="PANTHER" id="PTHR20963">
    <property type="entry name" value="MULTIPLE INOSITOL POLYPHOSPHATE PHOSPHATASE-RELATED"/>
    <property type="match status" value="1"/>
</dbReference>
<dbReference type="Proteomes" id="UP000663845">
    <property type="component" value="Unassembled WGS sequence"/>
</dbReference>
<keyword evidence="7" id="KW-0378">Hydrolase</keyword>
<keyword evidence="6 15" id="KW-0732">Signal</keyword>
<evidence type="ECO:0000256" key="15">
    <source>
        <dbReference type="SAM" id="SignalP"/>
    </source>
</evidence>
<dbReference type="EC" id="3.1.3.62" evidence="4"/>
<dbReference type="EMBL" id="CAJNOG010001445">
    <property type="protein sequence ID" value="CAF1444082.1"/>
    <property type="molecule type" value="Genomic_DNA"/>
</dbReference>
<dbReference type="Pfam" id="PF00328">
    <property type="entry name" value="His_Phos_2"/>
    <property type="match status" value="1"/>
</dbReference>
<keyword evidence="8" id="KW-0472">Membrane</keyword>
<evidence type="ECO:0000256" key="5">
    <source>
        <dbReference type="ARBA" id="ARBA00018097"/>
    </source>
</evidence>
<name>A0A815P4M2_9BILA</name>
<dbReference type="PANTHER" id="PTHR20963:SF8">
    <property type="entry name" value="MULTIPLE INOSITOL POLYPHOSPHATE PHOSPHATASE 1"/>
    <property type="match status" value="1"/>
</dbReference>
<feature type="compositionally biased region" description="Basic and acidic residues" evidence="14">
    <location>
        <begin position="1673"/>
        <end position="1685"/>
    </location>
</feature>
<comment type="caution">
    <text evidence="16">The sequence shown here is derived from an EMBL/GenBank/DDBJ whole genome shotgun (WGS) entry which is preliminary data.</text>
</comment>
<dbReference type="EMBL" id="CAJOAZ010001887">
    <property type="protein sequence ID" value="CAF3869509.1"/>
    <property type="molecule type" value="Genomic_DNA"/>
</dbReference>
<evidence type="ECO:0000256" key="9">
    <source>
        <dbReference type="ARBA" id="ARBA00031642"/>
    </source>
</evidence>
<dbReference type="Gene3D" id="3.40.50.1240">
    <property type="entry name" value="Phosphoglycerate mutase-like"/>
    <property type="match status" value="1"/>
</dbReference>
<proteinExistence type="inferred from homology"/>
<dbReference type="GO" id="GO:0016020">
    <property type="term" value="C:membrane"/>
    <property type="evidence" value="ECO:0007669"/>
    <property type="project" value="UniProtKB-SubCell"/>
</dbReference>
<evidence type="ECO:0000256" key="2">
    <source>
        <dbReference type="ARBA" id="ARBA00008422"/>
    </source>
</evidence>
<comment type="subcellular location">
    <subcellularLocation>
        <location evidence="1">Membrane</location>
    </subcellularLocation>
</comment>
<sequence length="1808" mass="206943">MLVIPYLLLVLINFLLNKTSAANKSNYAYKTPYASPSPSLNLPLPPEGYELVCAQMVTRHGCRALRVLDFDSLTMKLWTQAKDEDALEEAGQQFGEDLQHLIAINDQIGRNRLTGLGKIELKNLAKRLTNRLLPLFIKNILQNSSNSIQLVTDGRTRTLQSQDAFVKGLPTSVISLIDYEPPQSHLIAFNRNPVYLNYLYNDIYLRSKIRSIKWQPNSKEMARHVLTRLYKSSFIDKIANGYYSSIGLDADETMSNEIDVARFHHGALLAASNFREEGIGSLLEKYFNREEAAWFTYICDALKYYQLGPGFTNRTISYDIAQTLLNDFLLDSEKCSQKNSKHFFRIRFGHKETIMPFVALLKIPELSDKQTSFNETYAYENNAWRSKLISPMAANIQWELYRHHNYDETGHDRNQQIIIRMLLNEYPVPFKYQCRPYNEGNDFFYTLEELKRCYNHWCWQPIEAPGPIYEKLWTSTDWSDVPRLIDELQLPVHILKAPASFNKEQVEYSRGLLCALADVTLDITKSMNSHCLGQYYADLLMSRSVPPIEQLIQSISQQPYMHSLIISRLVIAHLFYLPNWQILQEKFLDSQQFVEAILCHKFSITINVVSPSQSFQWIDRSIDANEPFAYVLKSVIDNQSYNQLAFAYAKSGQYEISMNYFLLQLSSMPTLDTVQSILKSIEQLFPSYFALRGKLAMYKRMKSDAEYTDVLLETLCKHLENDGRPIKAILAAYVLQSEKVSRTAVWFHKVLLSELVGDMENNFAIVNGGLHFLATENNGAFELLSEINSSYRKVLQKQASMELKATVYQGLISLTTCLQNATNMDALNQVYEECFGSRNMMTMPGQYRASMYLVEATISKLKGSFIDAVGKLSQAMLCYPHQETIITLIMFMSDSDFHRDLMGELLQTVVNLPSVGLGSMVANIHPPPTAFASDNFLSGSRVTTFVRKYERSMLKNLHGNSLQMALSYIDMCEAVHDPTLLVSNRILACLHFYDLLVQKQSIKGEEAQIYAYRNVITEISIGTFLNARHYLPPHMQMYTFRLLLTLLTETHRIFRASVNQRPSSSQRGNSTPDFSINELQSQVLSQLLNSIINLAKVSPLIQISTFLSYDTVYFHVAYQNFLVEYLETMSQQENGCFPSYLYIYSLFEGVWNGWKSTRNFQETRFMCMDALLKTKNWDIFDVQLLLDIPLIPRTSDGWLLPAKQTLALSGQKQFAVVHGVAFDQNTGEVKFFFQPATNPDGSDALFCSDDVLEIFQGSIDAAFFTLNQPDNDFHSHPFQEMLYSPSTLLDTQFLSTLLHADYLLKMFTTGTEVCAKPPFEMRPITTSFFQRLPSHLREKLKPLHEYEHHHSIGGAHRFWIEADPVTYQAEETGNHLVYWLANVRLRVRKHRLVRDAEGKLIDDDESNDTDEAKRSAESEFAKAFTEDYDEIGSYFPELLRLKELLKLSALYAITRHRLAQLSEKMSPTPLITQLNDWRQKIEYPVNTVASLEKEYNAVLLKNNVSVHQVSATETARVKQDIRSQLEQIDRNIVDTLQARICEQAHVNVPSSARAYVEAWLNRQSGSTEQLAQFIANGLTAHHHALKLPIEQLGIRQRYKTDEVQSLSHCGSSCNWIPAAFYSKEETGRRIYGGVNLALRLVSGVVQLPVLKLAVTAINLWEMGNSFNKTIERENKKKQAAERKAQAEANRQAKRGASSGSSGNSGGSGNNGDNDDKDGNKNKPTWYKGKNWENDRKQAKEAEGVVRRRSHGVDTIDRIDTKLQEEWHVHFKDGRALFKSGRWKHTGKRPFLSNAEKDFLRKFEWTLPE</sequence>
<dbReference type="SUPFAM" id="SSF53254">
    <property type="entry name" value="Phosphoglycerate mutase-like"/>
    <property type="match status" value="1"/>
</dbReference>
<comment type="similarity">
    <text evidence="2">Belongs to the histidine acid phosphatase family. MINPP1 subfamily.</text>
</comment>
<evidence type="ECO:0000256" key="13">
    <source>
        <dbReference type="ARBA" id="ARBA00043832"/>
    </source>
</evidence>
<evidence type="ECO:0000313" key="17">
    <source>
        <dbReference type="EMBL" id="CAF3869509.1"/>
    </source>
</evidence>
<dbReference type="InterPro" id="IPR000560">
    <property type="entry name" value="His_Pase_clade-2"/>
</dbReference>
<evidence type="ECO:0000256" key="14">
    <source>
        <dbReference type="SAM" id="MobiDB-lite"/>
    </source>
</evidence>
<evidence type="ECO:0000256" key="12">
    <source>
        <dbReference type="ARBA" id="ARBA00043691"/>
    </source>
</evidence>
<comment type="catalytic activity">
    <reaction evidence="11">
        <text>1D-myo-inositol 1,2,4,5,6-pentakisphosphate + H2O = 1D-myo-inositol 1,2,5,6-tetrakisphosphate + phosphate</text>
        <dbReference type="Rhea" id="RHEA:77115"/>
        <dbReference type="ChEBI" id="CHEBI:15377"/>
        <dbReference type="ChEBI" id="CHEBI:43474"/>
        <dbReference type="ChEBI" id="CHEBI:57798"/>
        <dbReference type="ChEBI" id="CHEBI:195535"/>
        <dbReference type="EC" id="3.1.3.62"/>
    </reaction>
    <physiologicalReaction direction="left-to-right" evidence="11">
        <dbReference type="Rhea" id="RHEA:77116"/>
    </physiologicalReaction>
</comment>
<gene>
    <name evidence="16" type="ORF">JYZ213_LOCUS40296</name>
    <name evidence="17" type="ORF">OXD698_LOCUS22268</name>
</gene>
<dbReference type="EC" id="3.1.3.80" evidence="3"/>
<dbReference type="InterPro" id="IPR029033">
    <property type="entry name" value="His_PPase_superfam"/>
</dbReference>
<comment type="catalytic activity">
    <reaction evidence="10">
        <text>1D-myo-inositol 1,2,5,6-tetrakisphosphate + H2O = 1D-myo-inositol 1,2,6-trisphosphate + phosphate</text>
        <dbReference type="Rhea" id="RHEA:77119"/>
        <dbReference type="ChEBI" id="CHEBI:15377"/>
        <dbReference type="ChEBI" id="CHEBI:43474"/>
        <dbReference type="ChEBI" id="CHEBI:195535"/>
        <dbReference type="ChEBI" id="CHEBI:195537"/>
        <dbReference type="EC" id="3.1.3.62"/>
    </reaction>
    <physiologicalReaction direction="left-to-right" evidence="10">
        <dbReference type="Rhea" id="RHEA:77120"/>
    </physiologicalReaction>
</comment>
<evidence type="ECO:0000256" key="10">
    <source>
        <dbReference type="ARBA" id="ARBA00043668"/>
    </source>
</evidence>
<evidence type="ECO:0000256" key="6">
    <source>
        <dbReference type="ARBA" id="ARBA00022729"/>
    </source>
</evidence>
<feature type="signal peptide" evidence="15">
    <location>
        <begin position="1"/>
        <end position="21"/>
    </location>
</feature>